<evidence type="ECO:0000313" key="2">
    <source>
        <dbReference type="EMBL" id="CRK27173.1"/>
    </source>
</evidence>
<evidence type="ECO:0000313" key="3">
    <source>
        <dbReference type="Proteomes" id="UP000044602"/>
    </source>
</evidence>
<accession>A0A0G4LYJ3</accession>
<name>A0A0G4LYJ3_VERLO</name>
<evidence type="ECO:0000259" key="1">
    <source>
        <dbReference type="Pfam" id="PF04950"/>
    </source>
</evidence>
<gene>
    <name evidence="2" type="ORF">BN1708_018269</name>
</gene>
<protein>
    <recommendedName>
        <fullName evidence="1">Ribosome biogenesis protein BMS1/TSR1 C-terminal domain-containing protein</fullName>
    </recommendedName>
</protein>
<dbReference type="Pfam" id="PF04950">
    <property type="entry name" value="RIBIOP_C"/>
    <property type="match status" value="1"/>
</dbReference>
<dbReference type="EMBL" id="CVQH01020313">
    <property type="protein sequence ID" value="CRK27173.1"/>
    <property type="molecule type" value="Genomic_DNA"/>
</dbReference>
<sequence>CYKVLARAAAKNGPSSAEARLLDRWERLGQAKIAVQIKDEVEDDKEFPDEIELYPGVAARERLAKYRGLKSLRTSEWVEDEDRAYEPEDWRRLLRVPDYQGSRSRFTREALVGGV</sequence>
<keyword evidence="3" id="KW-1185">Reference proteome</keyword>
<organism evidence="2 3">
    <name type="scientific">Verticillium longisporum</name>
    <name type="common">Verticillium dahliae var. longisporum</name>
    <dbReference type="NCBI Taxonomy" id="100787"/>
    <lineage>
        <taxon>Eukaryota</taxon>
        <taxon>Fungi</taxon>
        <taxon>Dikarya</taxon>
        <taxon>Ascomycota</taxon>
        <taxon>Pezizomycotina</taxon>
        <taxon>Sordariomycetes</taxon>
        <taxon>Hypocreomycetidae</taxon>
        <taxon>Glomerellales</taxon>
        <taxon>Plectosphaerellaceae</taxon>
        <taxon>Verticillium</taxon>
    </lineage>
</organism>
<reference evidence="2 3" key="1">
    <citation type="submission" date="2015-05" db="EMBL/GenBank/DDBJ databases">
        <authorList>
            <person name="Wang D.B."/>
            <person name="Wang M."/>
        </authorList>
    </citation>
    <scope>NUCLEOTIDE SEQUENCE [LARGE SCALE GENOMIC DNA]</scope>
    <source>
        <strain evidence="2">VL1</strain>
    </source>
</reference>
<feature type="non-terminal residue" evidence="2">
    <location>
        <position position="1"/>
    </location>
</feature>
<feature type="domain" description="Ribosome biogenesis protein BMS1/TSR1 C-terminal" evidence="1">
    <location>
        <begin position="52"/>
        <end position="111"/>
    </location>
</feature>
<proteinExistence type="predicted"/>
<dbReference type="Proteomes" id="UP000044602">
    <property type="component" value="Unassembled WGS sequence"/>
</dbReference>
<dbReference type="STRING" id="100787.A0A0G4LYJ3"/>
<dbReference type="AlphaFoldDB" id="A0A0G4LYJ3"/>
<feature type="non-terminal residue" evidence="2">
    <location>
        <position position="115"/>
    </location>
</feature>
<dbReference type="InterPro" id="IPR007034">
    <property type="entry name" value="BMS1_TSR1_C"/>
</dbReference>